<dbReference type="Proteomes" id="UP000567293">
    <property type="component" value="Unassembled WGS sequence"/>
</dbReference>
<proteinExistence type="predicted"/>
<evidence type="ECO:0000313" key="3">
    <source>
        <dbReference type="Proteomes" id="UP000567293"/>
    </source>
</evidence>
<feature type="compositionally biased region" description="Basic and acidic residues" evidence="1">
    <location>
        <begin position="18"/>
        <end position="30"/>
    </location>
</feature>
<feature type="region of interest" description="Disordered" evidence="1">
    <location>
        <begin position="1"/>
        <end position="31"/>
    </location>
</feature>
<keyword evidence="3" id="KW-1185">Reference proteome</keyword>
<feature type="non-terminal residue" evidence="2">
    <location>
        <position position="1"/>
    </location>
</feature>
<protein>
    <submittedName>
        <fullName evidence="2">Uncharacterized protein</fullName>
    </submittedName>
</protein>
<organism evidence="2 3">
    <name type="scientific">Candidatus Acidiferrum panamense</name>
    <dbReference type="NCBI Taxonomy" id="2741543"/>
    <lineage>
        <taxon>Bacteria</taxon>
        <taxon>Pseudomonadati</taxon>
        <taxon>Acidobacteriota</taxon>
        <taxon>Terriglobia</taxon>
        <taxon>Candidatus Acidiferrales</taxon>
        <taxon>Candidatus Acidiferrum</taxon>
    </lineage>
</organism>
<name>A0A7V8NTD2_9BACT</name>
<evidence type="ECO:0000313" key="2">
    <source>
        <dbReference type="EMBL" id="MBA0087125.1"/>
    </source>
</evidence>
<accession>A0A7V8NTD2</accession>
<comment type="caution">
    <text evidence="2">The sequence shown here is derived from an EMBL/GenBank/DDBJ whole genome shotgun (WGS) entry which is preliminary data.</text>
</comment>
<dbReference type="EMBL" id="JACDQQ010001843">
    <property type="protein sequence ID" value="MBA0087125.1"/>
    <property type="molecule type" value="Genomic_DNA"/>
</dbReference>
<reference evidence="2" key="1">
    <citation type="submission" date="2020-06" db="EMBL/GenBank/DDBJ databases">
        <title>Legume-microbial interactions unlock mineral nutrients during tropical forest succession.</title>
        <authorList>
            <person name="Epihov D.Z."/>
        </authorList>
    </citation>
    <scope>NUCLEOTIDE SEQUENCE [LARGE SCALE GENOMIC DNA]</scope>
    <source>
        <strain evidence="2">Pan2503</strain>
    </source>
</reference>
<evidence type="ECO:0000256" key="1">
    <source>
        <dbReference type="SAM" id="MobiDB-lite"/>
    </source>
</evidence>
<sequence>PQTVKPAGDNVEWSLSEKPSEALETPDWKTRGVGPMEQVSFRLGKNGYVLQLQIPLKANGQPAY</sequence>
<gene>
    <name evidence="2" type="ORF">HRJ53_19245</name>
</gene>
<dbReference type="AlphaFoldDB" id="A0A7V8NTD2"/>